<gene>
    <name evidence="1" type="ORF">O185_12815</name>
</gene>
<evidence type="ECO:0000313" key="1">
    <source>
        <dbReference type="EMBL" id="ERT12692.1"/>
    </source>
</evidence>
<dbReference type="AlphaFoldDB" id="U7QZZ8"/>
<proteinExistence type="predicted"/>
<reference evidence="1 2" key="1">
    <citation type="submission" date="2013-10" db="EMBL/GenBank/DDBJ databases">
        <title>Whole Genome Shotgun Sequence of Photorhabdus temperata J3.</title>
        <authorList>
            <person name="Park G.-S."/>
            <person name="Hong S.-J."/>
            <person name="Shin J.-H."/>
        </authorList>
    </citation>
    <scope>NUCLEOTIDE SEQUENCE [LARGE SCALE GENOMIC DNA]</scope>
    <source>
        <strain evidence="1 2">J3</strain>
    </source>
</reference>
<dbReference type="EMBL" id="AXDT01000114">
    <property type="protein sequence ID" value="ERT12692.1"/>
    <property type="molecule type" value="Genomic_DNA"/>
</dbReference>
<organism evidence="1 2">
    <name type="scientific">Photorhabdus temperata J3</name>
    <dbReference type="NCBI Taxonomy" id="1389415"/>
    <lineage>
        <taxon>Bacteria</taxon>
        <taxon>Pseudomonadati</taxon>
        <taxon>Pseudomonadota</taxon>
        <taxon>Gammaproteobacteria</taxon>
        <taxon>Enterobacterales</taxon>
        <taxon>Morganellaceae</taxon>
        <taxon>Photorhabdus</taxon>
    </lineage>
</organism>
<protein>
    <submittedName>
        <fullName evidence="1">Uncharacterized protein</fullName>
    </submittedName>
</protein>
<name>U7QZZ8_PHOTE</name>
<evidence type="ECO:0000313" key="2">
    <source>
        <dbReference type="Proteomes" id="UP000017133"/>
    </source>
</evidence>
<dbReference type="Proteomes" id="UP000017133">
    <property type="component" value="Unassembled WGS sequence"/>
</dbReference>
<keyword evidence="2" id="KW-1185">Reference proteome</keyword>
<accession>U7QZZ8</accession>
<dbReference type="PATRIC" id="fig|1389415.4.peg.2560"/>
<sequence>MKDKTTKTIKKTKNKILYQIKLKFKKYNKIDIKAAIIT</sequence>
<comment type="caution">
    <text evidence="1">The sequence shown here is derived from an EMBL/GenBank/DDBJ whole genome shotgun (WGS) entry which is preliminary data.</text>
</comment>